<evidence type="ECO:0000256" key="1">
    <source>
        <dbReference type="SAM" id="MobiDB-lite"/>
    </source>
</evidence>
<protein>
    <recommendedName>
        <fullName evidence="3">DUF4283 domain-containing protein</fullName>
    </recommendedName>
</protein>
<evidence type="ECO:0008006" key="3">
    <source>
        <dbReference type="Google" id="ProtNLM"/>
    </source>
</evidence>
<dbReference type="RefSeq" id="XP_016451583.1">
    <property type="nucleotide sequence ID" value="XM_016596097.1"/>
</dbReference>
<dbReference type="KEGG" id="nta:107776227"/>
<feature type="region of interest" description="Disordered" evidence="1">
    <location>
        <begin position="1"/>
        <end position="27"/>
    </location>
</feature>
<accession>A0A1S3YHS1</accession>
<gene>
    <name evidence="2" type="primary">LOC107776227</name>
</gene>
<dbReference type="PANTHER" id="PTHR31286">
    <property type="entry name" value="GLYCINE-RICH CELL WALL STRUCTURAL PROTEIN 1.8-LIKE"/>
    <property type="match status" value="1"/>
</dbReference>
<dbReference type="AlphaFoldDB" id="A0A1S3YHS1"/>
<name>A0A1S3YHS1_TOBAC</name>
<dbReference type="OrthoDB" id="1300588at2759"/>
<dbReference type="PaxDb" id="4097-A0A1S3YHS1"/>
<reference evidence="2" key="1">
    <citation type="submission" date="2025-08" db="UniProtKB">
        <authorList>
            <consortium name="RefSeq"/>
        </authorList>
    </citation>
    <scope>IDENTIFICATION</scope>
</reference>
<evidence type="ECO:0000313" key="2">
    <source>
        <dbReference type="RefSeq" id="XP_016451583.1"/>
    </source>
</evidence>
<dbReference type="OMA" id="TWHASED"/>
<dbReference type="InterPro" id="IPR040256">
    <property type="entry name" value="At4g02000-like"/>
</dbReference>
<organism evidence="2">
    <name type="scientific">Nicotiana tabacum</name>
    <name type="common">Common tobacco</name>
    <dbReference type="NCBI Taxonomy" id="4097"/>
    <lineage>
        <taxon>Eukaryota</taxon>
        <taxon>Viridiplantae</taxon>
        <taxon>Streptophyta</taxon>
        <taxon>Embryophyta</taxon>
        <taxon>Tracheophyta</taxon>
        <taxon>Spermatophyta</taxon>
        <taxon>Magnoliopsida</taxon>
        <taxon>eudicotyledons</taxon>
        <taxon>Gunneridae</taxon>
        <taxon>Pentapetalae</taxon>
        <taxon>asterids</taxon>
        <taxon>lamiids</taxon>
        <taxon>Solanales</taxon>
        <taxon>Solanaceae</taxon>
        <taxon>Nicotianoideae</taxon>
        <taxon>Nicotianeae</taxon>
        <taxon>Nicotiana</taxon>
    </lineage>
</organism>
<sequence length="267" mass="30001">MDAVVSPQPLAVGEPPIKPTYAQQNSTKIDPIPRTTPKLKPVQFIHGEPTVLFSLEERQQFVVEEGLHQSVVMKVSPGAPELNEQRDLLPKHLGVKGRCIIGLLAPRQLLLRFDRYDDYVSALARSVNYLLYKGVQLQYRVFPWTIGYNPKEETTKAVVWISLPNLSPDLFAMPSLLAIVSAVGKPIAIDKATQTKSRPSTARVKVILDLLDKYPTRVRLQSVDTISGKVLEVFQEIVYDNLPLYCNCGKNQGHDETTCRRLQKKKS</sequence>
<proteinExistence type="predicted"/>
<dbReference type="PANTHER" id="PTHR31286:SF104">
    <property type="entry name" value="PEROXIDASE"/>
    <property type="match status" value="1"/>
</dbReference>